<evidence type="ECO:0000313" key="2">
    <source>
        <dbReference type="Proteomes" id="UP000318578"/>
    </source>
</evidence>
<proteinExistence type="predicted"/>
<dbReference type="OrthoDB" id="7478453at2"/>
<accession>A0A558AA93</accession>
<keyword evidence="2" id="KW-1185">Reference proteome</keyword>
<name>A0A558AA93_9PSEU</name>
<gene>
    <name evidence="1" type="ORF">FNH06_18245</name>
</gene>
<sequence>MELRPGTRLRSQVDATEIILVRPPATGVELACGGHPMIDPAARPEQALTATGAGGGTQLGKRYTVGDGGLELLVTKPGEHAITADGAPVVLKEAKPLPASD</sequence>
<comment type="caution">
    <text evidence="1">The sequence shown here is derived from an EMBL/GenBank/DDBJ whole genome shotgun (WGS) entry which is preliminary data.</text>
</comment>
<dbReference type="RefSeq" id="WP_144640018.1">
    <property type="nucleotide sequence ID" value="NZ_BNAX01000001.1"/>
</dbReference>
<organism evidence="1 2">
    <name type="scientific">Amycolatopsis acidiphila</name>
    <dbReference type="NCBI Taxonomy" id="715473"/>
    <lineage>
        <taxon>Bacteria</taxon>
        <taxon>Bacillati</taxon>
        <taxon>Actinomycetota</taxon>
        <taxon>Actinomycetes</taxon>
        <taxon>Pseudonocardiales</taxon>
        <taxon>Pseudonocardiaceae</taxon>
        <taxon>Amycolatopsis</taxon>
    </lineage>
</organism>
<evidence type="ECO:0000313" key="1">
    <source>
        <dbReference type="EMBL" id="TVT21164.1"/>
    </source>
</evidence>
<protein>
    <submittedName>
        <fullName evidence="1">Uncharacterized protein</fullName>
    </submittedName>
</protein>
<dbReference type="EMBL" id="VJZA01000029">
    <property type="protein sequence ID" value="TVT21164.1"/>
    <property type="molecule type" value="Genomic_DNA"/>
</dbReference>
<dbReference type="AlphaFoldDB" id="A0A558AA93"/>
<reference evidence="1 2" key="1">
    <citation type="submission" date="2019-07" db="EMBL/GenBank/DDBJ databases">
        <title>New species of Amycolatopsis and Streptomyces.</title>
        <authorList>
            <person name="Duangmal K."/>
            <person name="Teo W.F.A."/>
            <person name="Lipun K."/>
        </authorList>
    </citation>
    <scope>NUCLEOTIDE SEQUENCE [LARGE SCALE GENOMIC DNA]</scope>
    <source>
        <strain evidence="1 2">JCM 30562</strain>
    </source>
</reference>
<dbReference type="Proteomes" id="UP000318578">
    <property type="component" value="Unassembled WGS sequence"/>
</dbReference>